<name>A0A1G8N760_9MICC</name>
<evidence type="ECO:0000313" key="2">
    <source>
        <dbReference type="Proteomes" id="UP000199258"/>
    </source>
</evidence>
<dbReference type="Proteomes" id="UP000199258">
    <property type="component" value="Unassembled WGS sequence"/>
</dbReference>
<organism evidence="1 2">
    <name type="scientific">Arthrobacter subterraneus</name>
    <dbReference type="NCBI Taxonomy" id="335973"/>
    <lineage>
        <taxon>Bacteria</taxon>
        <taxon>Bacillati</taxon>
        <taxon>Actinomycetota</taxon>
        <taxon>Actinomycetes</taxon>
        <taxon>Micrococcales</taxon>
        <taxon>Micrococcaceae</taxon>
        <taxon>Arthrobacter</taxon>
    </lineage>
</organism>
<reference evidence="1 2" key="1">
    <citation type="submission" date="2016-10" db="EMBL/GenBank/DDBJ databases">
        <authorList>
            <person name="de Groot N.N."/>
        </authorList>
    </citation>
    <scope>NUCLEOTIDE SEQUENCE [LARGE SCALE GENOMIC DNA]</scope>
    <source>
        <strain evidence="1 2">NP_1H</strain>
    </source>
</reference>
<dbReference type="AlphaFoldDB" id="A0A1G8N760"/>
<accession>A0A1G8N760</accession>
<gene>
    <name evidence="1" type="ORF">SAMN04488693_12219</name>
</gene>
<protein>
    <submittedName>
        <fullName evidence="1">Uncharacterized protein</fullName>
    </submittedName>
</protein>
<dbReference type="STRING" id="335973.SAMN04488693_12219"/>
<keyword evidence="2" id="KW-1185">Reference proteome</keyword>
<proteinExistence type="predicted"/>
<dbReference type="EMBL" id="FNDT01000022">
    <property type="protein sequence ID" value="SDI75973.1"/>
    <property type="molecule type" value="Genomic_DNA"/>
</dbReference>
<evidence type="ECO:0000313" key="1">
    <source>
        <dbReference type="EMBL" id="SDI75973.1"/>
    </source>
</evidence>
<sequence length="293" mass="31705">MHHRWTRHACAHHTSDAVGRLEPLAPRIDELASVQPAELAEWISVEADDEPEVPGHDWTVELDDEVSLLVHPDRDDVANLLGEQAGVQSVVQLDREVLVVSAPRMCADGVRAAVVLAVSAANERLQDGAPAGQARILPAEVHVPPVPAPTAESARSSTEDDAESRLVTGHARCEGRLVQLWVNMDGILLLPAGTLPHGPLDPSDNPHLQRARLSSGRAAALAERHGGRWIPYPYLGSLRLRKPGLFRRRWSATITERSGASVSMTWKGTRPHALVLWGYVVARCGLGSVNGLP</sequence>